<dbReference type="Proteomes" id="UP000886520">
    <property type="component" value="Chromosome 5"/>
</dbReference>
<keyword evidence="2" id="KW-0150">Chloroplast</keyword>
<feature type="domain" description="RRM" evidence="9">
    <location>
        <begin position="211"/>
        <end position="289"/>
    </location>
</feature>
<gene>
    <name evidence="10" type="ORF">GOP47_0005759</name>
</gene>
<reference evidence="10 11" key="1">
    <citation type="submission" date="2021-01" db="EMBL/GenBank/DDBJ databases">
        <title>Adiantum capillus-veneris genome.</title>
        <authorList>
            <person name="Fang Y."/>
            <person name="Liao Q."/>
        </authorList>
    </citation>
    <scope>NUCLEOTIDE SEQUENCE [LARGE SCALE GENOMIC DNA]</scope>
    <source>
        <strain evidence="10">H3</strain>
        <tissue evidence="10">Leaf</tissue>
    </source>
</reference>
<evidence type="ECO:0000256" key="8">
    <source>
        <dbReference type="PROSITE-ProRule" id="PRU00176"/>
    </source>
</evidence>
<keyword evidence="6 8" id="KW-0694">RNA-binding</keyword>
<evidence type="ECO:0000256" key="4">
    <source>
        <dbReference type="ARBA" id="ARBA00022664"/>
    </source>
</evidence>
<dbReference type="SUPFAM" id="SSF54928">
    <property type="entry name" value="RNA-binding domain, RBD"/>
    <property type="match status" value="2"/>
</dbReference>
<comment type="subcellular location">
    <subcellularLocation>
        <location evidence="1">Plastid</location>
        <location evidence="1">Chloroplast</location>
    </subcellularLocation>
</comment>
<dbReference type="CDD" id="cd21608">
    <property type="entry name" value="RRM2_NsCP33_like"/>
    <property type="match status" value="1"/>
</dbReference>
<accession>A0A9D4V5N8</accession>
<dbReference type="PROSITE" id="PS50102">
    <property type="entry name" value="RRM"/>
    <property type="match status" value="1"/>
</dbReference>
<dbReference type="GO" id="GO:1990904">
    <property type="term" value="C:ribonucleoprotein complex"/>
    <property type="evidence" value="ECO:0007669"/>
    <property type="project" value="UniProtKB-KW"/>
</dbReference>
<dbReference type="Gene3D" id="3.30.70.330">
    <property type="match status" value="1"/>
</dbReference>
<dbReference type="InterPro" id="IPR048289">
    <property type="entry name" value="RRM2_NsCP33-like"/>
</dbReference>
<keyword evidence="7" id="KW-0687">Ribonucleoprotein</keyword>
<keyword evidence="3" id="KW-0934">Plastid</keyword>
<dbReference type="AlphaFoldDB" id="A0A9D4V5N8"/>
<comment type="caution">
    <text evidence="10">The sequence shown here is derived from an EMBL/GenBank/DDBJ whole genome shotgun (WGS) entry which is preliminary data.</text>
</comment>
<protein>
    <recommendedName>
        <fullName evidence="9">RRM domain-containing protein</fullName>
    </recommendedName>
</protein>
<dbReference type="InterPro" id="IPR035979">
    <property type="entry name" value="RBD_domain_sf"/>
</dbReference>
<evidence type="ECO:0000256" key="7">
    <source>
        <dbReference type="ARBA" id="ARBA00023274"/>
    </source>
</evidence>
<organism evidence="10 11">
    <name type="scientific">Adiantum capillus-veneris</name>
    <name type="common">Maidenhair fern</name>
    <dbReference type="NCBI Taxonomy" id="13818"/>
    <lineage>
        <taxon>Eukaryota</taxon>
        <taxon>Viridiplantae</taxon>
        <taxon>Streptophyta</taxon>
        <taxon>Embryophyta</taxon>
        <taxon>Tracheophyta</taxon>
        <taxon>Polypodiopsida</taxon>
        <taxon>Polypodiidae</taxon>
        <taxon>Polypodiales</taxon>
        <taxon>Pteridineae</taxon>
        <taxon>Pteridaceae</taxon>
        <taxon>Vittarioideae</taxon>
        <taxon>Adiantum</taxon>
    </lineage>
</organism>
<dbReference type="EMBL" id="JABFUD020000005">
    <property type="protein sequence ID" value="KAI5080280.1"/>
    <property type="molecule type" value="Genomic_DNA"/>
</dbReference>
<evidence type="ECO:0000256" key="2">
    <source>
        <dbReference type="ARBA" id="ARBA00022528"/>
    </source>
</evidence>
<evidence type="ECO:0000256" key="1">
    <source>
        <dbReference type="ARBA" id="ARBA00004229"/>
    </source>
</evidence>
<dbReference type="PANTHER" id="PTHR48025">
    <property type="entry name" value="OS02G0815200 PROTEIN"/>
    <property type="match status" value="1"/>
</dbReference>
<name>A0A9D4V5N8_ADICA</name>
<dbReference type="InterPro" id="IPR050502">
    <property type="entry name" value="Euk_RNA-bind_prot"/>
</dbReference>
<evidence type="ECO:0000256" key="5">
    <source>
        <dbReference type="ARBA" id="ARBA00022737"/>
    </source>
</evidence>
<dbReference type="GO" id="GO:0003729">
    <property type="term" value="F:mRNA binding"/>
    <property type="evidence" value="ECO:0007669"/>
    <property type="project" value="TreeGrafter"/>
</dbReference>
<dbReference type="PANTHER" id="PTHR48025:SF1">
    <property type="entry name" value="RRM DOMAIN-CONTAINING PROTEIN"/>
    <property type="match status" value="1"/>
</dbReference>
<evidence type="ECO:0000256" key="6">
    <source>
        <dbReference type="ARBA" id="ARBA00022884"/>
    </source>
</evidence>
<dbReference type="OrthoDB" id="439808at2759"/>
<evidence type="ECO:0000313" key="10">
    <source>
        <dbReference type="EMBL" id="KAI5080280.1"/>
    </source>
</evidence>
<evidence type="ECO:0000313" key="11">
    <source>
        <dbReference type="Proteomes" id="UP000886520"/>
    </source>
</evidence>
<dbReference type="InterPro" id="IPR012677">
    <property type="entry name" value="Nucleotide-bd_a/b_plait_sf"/>
</dbReference>
<dbReference type="GO" id="GO:0009507">
    <property type="term" value="C:chloroplast"/>
    <property type="evidence" value="ECO:0007669"/>
    <property type="project" value="UniProtKB-SubCell"/>
</dbReference>
<dbReference type="SMART" id="SM00360">
    <property type="entry name" value="RRM"/>
    <property type="match status" value="2"/>
</dbReference>
<dbReference type="InterPro" id="IPR000504">
    <property type="entry name" value="RRM_dom"/>
</dbReference>
<dbReference type="CDD" id="cd00590">
    <property type="entry name" value="RRM_SF"/>
    <property type="match status" value="1"/>
</dbReference>
<keyword evidence="5" id="KW-0677">Repeat</keyword>
<keyword evidence="11" id="KW-1185">Reference proteome</keyword>
<dbReference type="GO" id="GO:0006397">
    <property type="term" value="P:mRNA processing"/>
    <property type="evidence" value="ECO:0007669"/>
    <property type="project" value="UniProtKB-KW"/>
</dbReference>
<proteinExistence type="predicted"/>
<evidence type="ECO:0000259" key="9">
    <source>
        <dbReference type="PROSITE" id="PS50102"/>
    </source>
</evidence>
<evidence type="ECO:0000256" key="3">
    <source>
        <dbReference type="ARBA" id="ARBA00022640"/>
    </source>
</evidence>
<dbReference type="Pfam" id="PF00076">
    <property type="entry name" value="RRM_1"/>
    <property type="match status" value="1"/>
</dbReference>
<sequence>MAAASFAAASSFASTLRAESRLARAAFFKVSSSLSFCSISSSFRRGSCLIRLHSTSPTCPKFLSILTKGSPAAARRLCTIALDPDFYKIPHEEGIPQGSRLKLYNLPPTEDREKLKRDLIDWFVNCEAQDEPVQVTNFEYTDDPEWNEKGVGAFVDFGSKWQAVTVYARLDASKFQGRYVRMNFVERKPFPPEWLAKNAKWFRDDSKRNLHKIFVGNLSWSVDDAKLQNLFAQHGTVYDAKVMTDRETGRSRGFGFVTMSTEEEMNKAIEALNNSQLDGRSLRVNQAAAKPAAQ</sequence>
<keyword evidence="4" id="KW-0507">mRNA processing</keyword>